<dbReference type="Gene3D" id="3.30.710.10">
    <property type="entry name" value="Potassium Channel Kv1.1, Chain A"/>
    <property type="match status" value="1"/>
</dbReference>
<name>A0A5C3P4P5_9APHY</name>
<dbReference type="InParanoid" id="A0A5C3P4P5"/>
<dbReference type="InterPro" id="IPR011333">
    <property type="entry name" value="SKP1/BTB/POZ_sf"/>
</dbReference>
<evidence type="ECO:0000313" key="4">
    <source>
        <dbReference type="Proteomes" id="UP000308197"/>
    </source>
</evidence>
<dbReference type="EMBL" id="ML211303">
    <property type="protein sequence ID" value="TFK84635.1"/>
    <property type="molecule type" value="Genomic_DNA"/>
</dbReference>
<gene>
    <name evidence="3" type="ORF">K466DRAFT_553240</name>
</gene>
<feature type="domain" description="BTB" evidence="2">
    <location>
        <begin position="44"/>
        <end position="109"/>
    </location>
</feature>
<dbReference type="PROSITE" id="PS50097">
    <property type="entry name" value="BTB"/>
    <property type="match status" value="1"/>
</dbReference>
<dbReference type="InterPro" id="IPR000210">
    <property type="entry name" value="BTB/POZ_dom"/>
</dbReference>
<organism evidence="3 4">
    <name type="scientific">Polyporus arcularius HHB13444</name>
    <dbReference type="NCBI Taxonomy" id="1314778"/>
    <lineage>
        <taxon>Eukaryota</taxon>
        <taxon>Fungi</taxon>
        <taxon>Dikarya</taxon>
        <taxon>Basidiomycota</taxon>
        <taxon>Agaricomycotina</taxon>
        <taxon>Agaricomycetes</taxon>
        <taxon>Polyporales</taxon>
        <taxon>Polyporaceae</taxon>
        <taxon>Polyporus</taxon>
    </lineage>
</organism>
<dbReference type="SUPFAM" id="SSF54695">
    <property type="entry name" value="POZ domain"/>
    <property type="match status" value="1"/>
</dbReference>
<keyword evidence="4" id="KW-1185">Reference proteome</keyword>
<sequence length="337" mass="37357">MSQEVMISDAAAERPSQDPGLASDAMGTPLSEIQRDPDVWFEDGNIIVIAQQTAFCFHRGTLAKHSEIFCSLFTVPQPTSPDTMDGCPVICVTDTPYDFKFLLRAIYDGVSVFATKGPMNFSVLAALVRMGHKYEVESVLDESLRRLRTVYTTDFAVWNEHHHEGTSVVSLCDKDAVEAVNLFRLTGQSQMLPSAFYACARLDISEILAGMKRADGTLETLSAEDLELLLEGRTELVKYDAHIIAHFFKPPLPVDCTCPSVDLSRALLTNGSKLLLDNADVLGSYFTQLANSYCTSQLCRSCVDALAAHHFMLRRKVWDELPNIFDIEVSGWGIDQT</sequence>
<evidence type="ECO:0000256" key="1">
    <source>
        <dbReference type="SAM" id="MobiDB-lite"/>
    </source>
</evidence>
<evidence type="ECO:0000259" key="2">
    <source>
        <dbReference type="PROSITE" id="PS50097"/>
    </source>
</evidence>
<evidence type="ECO:0000313" key="3">
    <source>
        <dbReference type="EMBL" id="TFK84635.1"/>
    </source>
</evidence>
<reference evidence="3 4" key="1">
    <citation type="journal article" date="2019" name="Nat. Ecol. Evol.">
        <title>Megaphylogeny resolves global patterns of mushroom evolution.</title>
        <authorList>
            <person name="Varga T."/>
            <person name="Krizsan K."/>
            <person name="Foldi C."/>
            <person name="Dima B."/>
            <person name="Sanchez-Garcia M."/>
            <person name="Sanchez-Ramirez S."/>
            <person name="Szollosi G.J."/>
            <person name="Szarkandi J.G."/>
            <person name="Papp V."/>
            <person name="Albert L."/>
            <person name="Andreopoulos W."/>
            <person name="Angelini C."/>
            <person name="Antonin V."/>
            <person name="Barry K.W."/>
            <person name="Bougher N.L."/>
            <person name="Buchanan P."/>
            <person name="Buyck B."/>
            <person name="Bense V."/>
            <person name="Catcheside P."/>
            <person name="Chovatia M."/>
            <person name="Cooper J."/>
            <person name="Damon W."/>
            <person name="Desjardin D."/>
            <person name="Finy P."/>
            <person name="Geml J."/>
            <person name="Haridas S."/>
            <person name="Hughes K."/>
            <person name="Justo A."/>
            <person name="Karasinski D."/>
            <person name="Kautmanova I."/>
            <person name="Kiss B."/>
            <person name="Kocsube S."/>
            <person name="Kotiranta H."/>
            <person name="LaButti K.M."/>
            <person name="Lechner B.E."/>
            <person name="Liimatainen K."/>
            <person name="Lipzen A."/>
            <person name="Lukacs Z."/>
            <person name="Mihaltcheva S."/>
            <person name="Morgado L.N."/>
            <person name="Niskanen T."/>
            <person name="Noordeloos M.E."/>
            <person name="Ohm R.A."/>
            <person name="Ortiz-Santana B."/>
            <person name="Ovrebo C."/>
            <person name="Racz N."/>
            <person name="Riley R."/>
            <person name="Savchenko A."/>
            <person name="Shiryaev A."/>
            <person name="Soop K."/>
            <person name="Spirin V."/>
            <person name="Szebenyi C."/>
            <person name="Tomsovsky M."/>
            <person name="Tulloss R.E."/>
            <person name="Uehling J."/>
            <person name="Grigoriev I.V."/>
            <person name="Vagvolgyi C."/>
            <person name="Papp T."/>
            <person name="Martin F.M."/>
            <person name="Miettinen O."/>
            <person name="Hibbett D.S."/>
            <person name="Nagy L.G."/>
        </authorList>
    </citation>
    <scope>NUCLEOTIDE SEQUENCE [LARGE SCALE GENOMIC DNA]</scope>
    <source>
        <strain evidence="3 4">HHB13444</strain>
    </source>
</reference>
<feature type="region of interest" description="Disordered" evidence="1">
    <location>
        <begin position="1"/>
        <end position="28"/>
    </location>
</feature>
<dbReference type="AlphaFoldDB" id="A0A5C3P4P5"/>
<proteinExistence type="predicted"/>
<dbReference type="Pfam" id="PF00651">
    <property type="entry name" value="BTB"/>
    <property type="match status" value="1"/>
</dbReference>
<protein>
    <recommendedName>
        <fullName evidence="2">BTB domain-containing protein</fullName>
    </recommendedName>
</protein>
<accession>A0A5C3P4P5</accession>
<dbReference type="Proteomes" id="UP000308197">
    <property type="component" value="Unassembled WGS sequence"/>
</dbReference>